<dbReference type="AlphaFoldDB" id="A0A4V5UZM5"/>
<dbReference type="GO" id="GO:0004300">
    <property type="term" value="F:enoyl-CoA hydratase activity"/>
    <property type="evidence" value="ECO:0007669"/>
    <property type="project" value="UniProtKB-EC"/>
</dbReference>
<dbReference type="PANTHER" id="PTHR43459">
    <property type="entry name" value="ENOYL-COA HYDRATASE"/>
    <property type="match status" value="1"/>
</dbReference>
<accession>A0A4V5UZM5</accession>
<dbReference type="Pfam" id="PF00378">
    <property type="entry name" value="ECH_1"/>
    <property type="match status" value="1"/>
</dbReference>
<organism evidence="2 3">
    <name type="scientific">Herbidospora galbida</name>
    <dbReference type="NCBI Taxonomy" id="2575442"/>
    <lineage>
        <taxon>Bacteria</taxon>
        <taxon>Bacillati</taxon>
        <taxon>Actinomycetota</taxon>
        <taxon>Actinomycetes</taxon>
        <taxon>Streptosporangiales</taxon>
        <taxon>Streptosporangiaceae</taxon>
        <taxon>Herbidospora</taxon>
    </lineage>
</organism>
<keyword evidence="2" id="KW-0456">Lyase</keyword>
<dbReference type="CDD" id="cd06558">
    <property type="entry name" value="crotonase-like"/>
    <property type="match status" value="1"/>
</dbReference>
<gene>
    <name evidence="2" type="ORF">FDA94_10745</name>
</gene>
<proteinExistence type="inferred from homology"/>
<dbReference type="Proteomes" id="UP000308705">
    <property type="component" value="Unassembled WGS sequence"/>
</dbReference>
<dbReference type="InterPro" id="IPR029045">
    <property type="entry name" value="ClpP/crotonase-like_dom_sf"/>
</dbReference>
<reference evidence="2 3" key="1">
    <citation type="submission" date="2019-04" db="EMBL/GenBank/DDBJ databases">
        <title>Herbidospora sp. NEAU-GS14.nov., a novel actinomycete isolated from soil.</title>
        <authorList>
            <person name="Han L."/>
        </authorList>
    </citation>
    <scope>NUCLEOTIDE SEQUENCE [LARGE SCALE GENOMIC DNA]</scope>
    <source>
        <strain evidence="2 3">NEAU-GS14</strain>
    </source>
</reference>
<name>A0A4V5UZM5_9ACTN</name>
<dbReference type="OrthoDB" id="9777711at2"/>
<comment type="caution">
    <text evidence="2">The sequence shown here is derived from an EMBL/GenBank/DDBJ whole genome shotgun (WGS) entry which is preliminary data.</text>
</comment>
<protein>
    <submittedName>
        <fullName evidence="2">Enoyl-CoA hydratase</fullName>
        <ecNumber evidence="2">4.2.1.17</ecNumber>
    </submittedName>
</protein>
<dbReference type="Gene3D" id="1.10.12.10">
    <property type="entry name" value="Lyase 2-enoyl-coa Hydratase, Chain A, domain 2"/>
    <property type="match status" value="1"/>
</dbReference>
<dbReference type="EMBL" id="SZQA01000008">
    <property type="protein sequence ID" value="TKK88993.1"/>
    <property type="molecule type" value="Genomic_DNA"/>
</dbReference>
<dbReference type="RefSeq" id="WP_137246916.1">
    <property type="nucleotide sequence ID" value="NZ_SZQA01000008.1"/>
</dbReference>
<evidence type="ECO:0000256" key="1">
    <source>
        <dbReference type="ARBA" id="ARBA00005254"/>
    </source>
</evidence>
<dbReference type="InterPro" id="IPR014748">
    <property type="entry name" value="Enoyl-CoA_hydra_C"/>
</dbReference>
<sequence length="259" mass="27930">MSDLVLSELAEGVLTLTFNRPERLNAWTDELGRRYFDLLTEAEANPAVRVIVVTGAGRGFCAGADFQTLTALQEGTFERAVDPRPHTLPTTIRKPIIAAVNGACAGLGMVHALVCDLVFTAAEAKWTTAFSRRGLVAEYGLAWVLPKLVGQARALDLLLSGRTFTGEEAAGMGLALRAVPAEALLDEVGAYARELAVMSSPTSMAVIKRQVWGDWDLDLDASRTKAERLMAESFGRADFAEGVACFLEKRPPEFPPFTG</sequence>
<dbReference type="Gene3D" id="3.90.226.10">
    <property type="entry name" value="2-enoyl-CoA Hydratase, Chain A, domain 1"/>
    <property type="match status" value="1"/>
</dbReference>
<dbReference type="EC" id="4.2.1.17" evidence="2"/>
<dbReference type="InterPro" id="IPR001753">
    <property type="entry name" value="Enoyl-CoA_hydra/iso"/>
</dbReference>
<dbReference type="PANTHER" id="PTHR43459:SF1">
    <property type="entry name" value="EG:BACN32G11.4 PROTEIN"/>
    <property type="match status" value="1"/>
</dbReference>
<comment type="similarity">
    <text evidence="1">Belongs to the enoyl-CoA hydratase/isomerase family.</text>
</comment>
<keyword evidence="3" id="KW-1185">Reference proteome</keyword>
<evidence type="ECO:0000313" key="2">
    <source>
        <dbReference type="EMBL" id="TKK88993.1"/>
    </source>
</evidence>
<dbReference type="SUPFAM" id="SSF52096">
    <property type="entry name" value="ClpP/crotonase"/>
    <property type="match status" value="1"/>
</dbReference>
<evidence type="ECO:0000313" key="3">
    <source>
        <dbReference type="Proteomes" id="UP000308705"/>
    </source>
</evidence>